<organism evidence="1 2">
    <name type="scientific">Bacillus bruguierae</name>
    <dbReference type="NCBI Taxonomy" id="3127667"/>
    <lineage>
        <taxon>Bacteria</taxon>
        <taxon>Bacillati</taxon>
        <taxon>Bacillota</taxon>
        <taxon>Bacilli</taxon>
        <taxon>Bacillales</taxon>
        <taxon>Bacillaceae</taxon>
        <taxon>Bacillus</taxon>
    </lineage>
</organism>
<name>A0ABU8FMF5_9BACI</name>
<dbReference type="Proteomes" id="UP001372526">
    <property type="component" value="Unassembled WGS sequence"/>
</dbReference>
<evidence type="ECO:0000313" key="2">
    <source>
        <dbReference type="Proteomes" id="UP001372526"/>
    </source>
</evidence>
<comment type="caution">
    <text evidence="1">The sequence shown here is derived from an EMBL/GenBank/DDBJ whole genome shotgun (WGS) entry which is preliminary data.</text>
</comment>
<reference evidence="1 2" key="1">
    <citation type="submission" date="2024-01" db="EMBL/GenBank/DDBJ databases">
        <title>Seven novel Bacillus-like species.</title>
        <authorList>
            <person name="Liu G."/>
        </authorList>
    </citation>
    <scope>NUCLEOTIDE SEQUENCE [LARGE SCALE GENOMIC DNA]</scope>
    <source>
        <strain evidence="1 2">FJAT-51639</strain>
    </source>
</reference>
<gene>
    <name evidence="1" type="ORF">WAZ07_22115</name>
</gene>
<sequence>MKISARAKNPDASYTRIYTSTSNIGDWSDTKEVLESMNVLIGEVECQGVVELLVDIAGE</sequence>
<protein>
    <submittedName>
        <fullName evidence="1">Uncharacterized protein</fullName>
    </submittedName>
</protein>
<evidence type="ECO:0000313" key="1">
    <source>
        <dbReference type="EMBL" id="MEI4803873.1"/>
    </source>
</evidence>
<dbReference type="RefSeq" id="WP_336474170.1">
    <property type="nucleotide sequence ID" value="NZ_JBAWSX010000018.1"/>
</dbReference>
<accession>A0ABU8FMF5</accession>
<dbReference type="EMBL" id="JBAWSX010000018">
    <property type="protein sequence ID" value="MEI4803873.1"/>
    <property type="molecule type" value="Genomic_DNA"/>
</dbReference>
<proteinExistence type="predicted"/>
<keyword evidence="2" id="KW-1185">Reference proteome</keyword>